<evidence type="ECO:0000256" key="1">
    <source>
        <dbReference type="ARBA" id="ARBA00008324"/>
    </source>
</evidence>
<dbReference type="Gene3D" id="3.10.129.10">
    <property type="entry name" value="Hotdog Thioesterase"/>
    <property type="match status" value="1"/>
</dbReference>
<dbReference type="InterPro" id="IPR006683">
    <property type="entry name" value="Thioestr_dom"/>
</dbReference>
<dbReference type="GO" id="GO:0061522">
    <property type="term" value="F:1,4-dihydroxy-2-naphthoyl-CoA thioesterase activity"/>
    <property type="evidence" value="ECO:0007669"/>
    <property type="project" value="TreeGrafter"/>
</dbReference>
<dbReference type="Proteomes" id="UP000428260">
    <property type="component" value="Chromosome"/>
</dbReference>
<dbReference type="RefSeq" id="WP_158867240.1">
    <property type="nucleotide sequence ID" value="NZ_CP046401.1"/>
</dbReference>
<evidence type="ECO:0000313" key="5">
    <source>
        <dbReference type="Proteomes" id="UP000428260"/>
    </source>
</evidence>
<dbReference type="PANTHER" id="PTHR43240">
    <property type="entry name" value="1,4-DIHYDROXY-2-NAPHTHOYL-COA THIOESTERASE 1"/>
    <property type="match status" value="1"/>
</dbReference>
<dbReference type="InterPro" id="IPR029069">
    <property type="entry name" value="HotDog_dom_sf"/>
</dbReference>
<comment type="similarity">
    <text evidence="1">Belongs to the thioesterase PaaI family.</text>
</comment>
<keyword evidence="2" id="KW-0378">Hydrolase</keyword>
<dbReference type="CDD" id="cd03443">
    <property type="entry name" value="PaaI_thioesterase"/>
    <property type="match status" value="1"/>
</dbReference>
<name>A0A6I6JUE4_9BACT</name>
<dbReference type="PANTHER" id="PTHR43240:SF5">
    <property type="entry name" value="1,4-DIHYDROXY-2-NAPHTHOYL-COA THIOESTERASE 1"/>
    <property type="match status" value="1"/>
</dbReference>
<organism evidence="4 5">
    <name type="scientific">Maribellus comscasis</name>
    <dbReference type="NCBI Taxonomy" id="2681766"/>
    <lineage>
        <taxon>Bacteria</taxon>
        <taxon>Pseudomonadati</taxon>
        <taxon>Bacteroidota</taxon>
        <taxon>Bacteroidia</taxon>
        <taxon>Marinilabiliales</taxon>
        <taxon>Prolixibacteraceae</taxon>
        <taxon>Maribellus</taxon>
    </lineage>
</organism>
<dbReference type="Pfam" id="PF03061">
    <property type="entry name" value="4HBT"/>
    <property type="match status" value="1"/>
</dbReference>
<keyword evidence="5" id="KW-1185">Reference proteome</keyword>
<dbReference type="EMBL" id="CP046401">
    <property type="protein sequence ID" value="QGY44690.1"/>
    <property type="molecule type" value="Genomic_DNA"/>
</dbReference>
<gene>
    <name evidence="4" type="ORF">GM418_13745</name>
</gene>
<dbReference type="AlphaFoldDB" id="A0A6I6JUE4"/>
<dbReference type="InterPro" id="IPR003736">
    <property type="entry name" value="PAAI_dom"/>
</dbReference>
<evidence type="ECO:0000259" key="3">
    <source>
        <dbReference type="Pfam" id="PF03061"/>
    </source>
</evidence>
<dbReference type="GO" id="GO:0005829">
    <property type="term" value="C:cytosol"/>
    <property type="evidence" value="ECO:0007669"/>
    <property type="project" value="TreeGrafter"/>
</dbReference>
<protein>
    <submittedName>
        <fullName evidence="4">Hotdog fold thioesterase</fullName>
    </submittedName>
</protein>
<reference evidence="4 5" key="1">
    <citation type="submission" date="2019-11" db="EMBL/GenBank/DDBJ databases">
        <authorList>
            <person name="Zheng R.K."/>
            <person name="Sun C.M."/>
        </authorList>
    </citation>
    <scope>NUCLEOTIDE SEQUENCE [LARGE SCALE GENOMIC DNA]</scope>
    <source>
        <strain evidence="4 5">WC007</strain>
    </source>
</reference>
<accession>A0A6I6JUE4</accession>
<evidence type="ECO:0000256" key="2">
    <source>
        <dbReference type="ARBA" id="ARBA00022801"/>
    </source>
</evidence>
<dbReference type="KEGG" id="mcos:GM418_13745"/>
<dbReference type="NCBIfam" id="TIGR00369">
    <property type="entry name" value="unchar_dom_1"/>
    <property type="match status" value="1"/>
</dbReference>
<feature type="domain" description="Thioesterase" evidence="3">
    <location>
        <begin position="45"/>
        <end position="121"/>
    </location>
</feature>
<sequence length="139" mass="15168">MDEIKALNEFCAQSMIGLLGIKFTRFSSDNIEASMPVNSNTIQPNGFLHGGASLALAETLAGAGSYLMVDREKFNVFGLQVSGNHISSVKEGILQANAQIIHKGKTTHVWEVKITDENHKLISTVRVTNIIADKKKEEV</sequence>
<dbReference type="SUPFAM" id="SSF54637">
    <property type="entry name" value="Thioesterase/thiol ester dehydrase-isomerase"/>
    <property type="match status" value="1"/>
</dbReference>
<evidence type="ECO:0000313" key="4">
    <source>
        <dbReference type="EMBL" id="QGY44690.1"/>
    </source>
</evidence>
<proteinExistence type="inferred from homology"/>